<feature type="transmembrane region" description="Helical" evidence="6">
    <location>
        <begin position="61"/>
        <end position="84"/>
    </location>
</feature>
<keyword evidence="9" id="KW-1185">Reference proteome</keyword>
<dbReference type="PANTHER" id="PTHR31566">
    <property type="entry name" value="CYTOCHROME C BIOGENESIS PROTEIN CCS1, CHLOROPLASTIC"/>
    <property type="match status" value="1"/>
</dbReference>
<comment type="subcellular location">
    <subcellularLocation>
        <location evidence="1">Membrane</location>
        <topology evidence="1">Multi-pass membrane protein</topology>
    </subcellularLocation>
</comment>
<sequence>MQEQSIKCVCGHVNPPGTQLCQNCGRLINDSYDKKKTTDVMRYDGQAVRSKTKNKTLLDKVWIFFSSVKVGVILLVLTVLASALGTMFPQEYFIPVGEDPSTFYKDKYGTLGYIYYKLGLDNLYTSWWYLILLALVAFSIIAASIDRGIPLHKSLTRQTVKKHPTYFKRQRLTLDVPTSVEKEALVNALEQRKYKVRTDGTAILAEKGRLSRYGPYINHTGLIILLAGAMLRFIPAFYVDEFVGVAEGETKSIPGTENTYYIKNNKFIFEQYDAESISNINGKAADSRMNKIAKNYESQVTIYENKADKSVVGAEPKLAQIKDDSVKVNHPVKFANFALYQNSFDQSQLKTMTFKVENIKTGKSIGKTFEVALDNPDKQYKVREDLTVSLKNYAPDFNGIAENGTLLTTSPIPNNPAFVFGVEDKNKKPEYSLLKIRSSQDITKNNQYAVKFVSATNKTITYLTVKKDLTLPILFVGFSIFLIGLAIGSYIHHRRIWIETKDGFKLAAHTNRNYYGYAKDINSMLAPFNLPKVNDKYADTEEENE</sequence>
<gene>
    <name evidence="8" type="ORF">BFS35_002135</name>
</gene>
<keyword evidence="4 6" id="KW-1133">Transmembrane helix</keyword>
<reference evidence="8 9" key="1">
    <citation type="journal article" date="2018" name="Front. Microbiol.">
        <title>Description and Comparative Genomics of Macrococcus caseolyticus subsp. hominis subsp. nov., Macrococcus goetzii sp. nov., Macrococcus epidermidis sp. nov., and Macrococcus bohemicus sp. nov., Novel Macrococci From Human Clinical Material With Virulence Potential and Suspected Uptake of Foreign DNA by Natural Transformation.</title>
        <authorList>
            <person name="Maslanova I."/>
            <person name="Wertheimer Z."/>
            <person name="Sedlacek I."/>
            <person name="Svec P."/>
            <person name="Indrakova A."/>
            <person name="Kovarovic V."/>
            <person name="Schumann P."/>
            <person name="Sproer C."/>
            <person name="Kralova S."/>
            <person name="Sedo O."/>
            <person name="Kristofova L."/>
            <person name="Vrbovska V."/>
            <person name="Fuzik T."/>
            <person name="Petras P."/>
            <person name="Zdrahal Z."/>
            <person name="Ruzickova V."/>
            <person name="Doskar J."/>
            <person name="Pantucek R."/>
        </authorList>
    </citation>
    <scope>NUCLEOTIDE SEQUENCE [LARGE SCALE GENOMIC DNA]</scope>
    <source>
        <strain evidence="8 9">CCM 4927</strain>
    </source>
</reference>
<accession>A0A2G5NSY5</accession>
<feature type="transmembrane region" description="Helical" evidence="6">
    <location>
        <begin position="216"/>
        <end position="238"/>
    </location>
</feature>
<evidence type="ECO:0000256" key="1">
    <source>
        <dbReference type="ARBA" id="ARBA00004141"/>
    </source>
</evidence>
<dbReference type="GO" id="GO:0017004">
    <property type="term" value="P:cytochrome complex assembly"/>
    <property type="evidence" value="ECO:0007669"/>
    <property type="project" value="UniProtKB-KW"/>
</dbReference>
<evidence type="ECO:0000256" key="3">
    <source>
        <dbReference type="ARBA" id="ARBA00022748"/>
    </source>
</evidence>
<evidence type="ECO:0000313" key="8">
    <source>
        <dbReference type="EMBL" id="RAI82508.1"/>
    </source>
</evidence>
<feature type="transmembrane region" description="Helical" evidence="6">
    <location>
        <begin position="126"/>
        <end position="145"/>
    </location>
</feature>
<evidence type="ECO:0000313" key="9">
    <source>
        <dbReference type="Proteomes" id="UP000229523"/>
    </source>
</evidence>
<comment type="caution">
    <text evidence="8">The sequence shown here is derived from an EMBL/GenBank/DDBJ whole genome shotgun (WGS) entry which is preliminary data.</text>
</comment>
<keyword evidence="5 6" id="KW-0472">Membrane</keyword>
<protein>
    <submittedName>
        <fullName evidence="8">Cytochrome c biogenesis protein ResB</fullName>
    </submittedName>
</protein>
<evidence type="ECO:0000256" key="6">
    <source>
        <dbReference type="SAM" id="Phobius"/>
    </source>
</evidence>
<keyword evidence="2 6" id="KW-0812">Transmembrane</keyword>
<feature type="transmembrane region" description="Helical" evidence="6">
    <location>
        <begin position="469"/>
        <end position="491"/>
    </location>
</feature>
<keyword evidence="3" id="KW-0201">Cytochrome c-type biogenesis</keyword>
<feature type="domain" description="ResB-like" evidence="7">
    <location>
        <begin position="68"/>
        <end position="521"/>
    </location>
</feature>
<dbReference type="GO" id="GO:0016020">
    <property type="term" value="C:membrane"/>
    <property type="evidence" value="ECO:0007669"/>
    <property type="project" value="UniProtKB-SubCell"/>
</dbReference>
<dbReference type="EMBL" id="MJBI02000001">
    <property type="protein sequence ID" value="RAI82508.1"/>
    <property type="molecule type" value="Genomic_DNA"/>
</dbReference>
<name>A0A2G5NSY5_9STAP</name>
<dbReference type="InterPro" id="IPR007816">
    <property type="entry name" value="ResB-like_domain"/>
</dbReference>
<evidence type="ECO:0000259" key="7">
    <source>
        <dbReference type="Pfam" id="PF05140"/>
    </source>
</evidence>
<dbReference type="RefSeq" id="WP_099578294.1">
    <property type="nucleotide sequence ID" value="NZ_MJBI02000001.1"/>
</dbReference>
<dbReference type="InterPro" id="IPR023494">
    <property type="entry name" value="Cyt_c_bgen_Ccs1/CcsB/ResB"/>
</dbReference>
<dbReference type="PANTHER" id="PTHR31566:SF0">
    <property type="entry name" value="CYTOCHROME C BIOGENESIS PROTEIN CCS1, CHLOROPLASTIC"/>
    <property type="match status" value="1"/>
</dbReference>
<dbReference type="Pfam" id="PF05140">
    <property type="entry name" value="ResB"/>
    <property type="match status" value="1"/>
</dbReference>
<evidence type="ECO:0000256" key="5">
    <source>
        <dbReference type="ARBA" id="ARBA00023136"/>
    </source>
</evidence>
<proteinExistence type="predicted"/>
<dbReference type="Proteomes" id="UP000229523">
    <property type="component" value="Unassembled WGS sequence"/>
</dbReference>
<evidence type="ECO:0000256" key="4">
    <source>
        <dbReference type="ARBA" id="ARBA00022989"/>
    </source>
</evidence>
<dbReference type="AlphaFoldDB" id="A0A2G5NSY5"/>
<evidence type="ECO:0000256" key="2">
    <source>
        <dbReference type="ARBA" id="ARBA00022692"/>
    </source>
</evidence>
<organism evidence="8 9">
    <name type="scientific">Macrococcoides goetzii</name>
    <dbReference type="NCBI Taxonomy" id="1891097"/>
    <lineage>
        <taxon>Bacteria</taxon>
        <taxon>Bacillati</taxon>
        <taxon>Bacillota</taxon>
        <taxon>Bacilli</taxon>
        <taxon>Bacillales</taxon>
        <taxon>Staphylococcaceae</taxon>
        <taxon>Macrococcoides</taxon>
    </lineage>
</organism>